<dbReference type="OrthoDB" id="3480400at2"/>
<feature type="transmembrane region" description="Helical" evidence="2">
    <location>
        <begin position="167"/>
        <end position="191"/>
    </location>
</feature>
<comment type="caution">
    <text evidence="3">The sequence shown here is derived from an EMBL/GenBank/DDBJ whole genome shotgun (WGS) entry which is preliminary data.</text>
</comment>
<feature type="transmembrane region" description="Helical" evidence="2">
    <location>
        <begin position="38"/>
        <end position="61"/>
    </location>
</feature>
<keyword evidence="2" id="KW-1133">Transmembrane helix</keyword>
<organism evidence="3 4">
    <name type="scientific">Actinomadura soli</name>
    <dbReference type="NCBI Taxonomy" id="2508997"/>
    <lineage>
        <taxon>Bacteria</taxon>
        <taxon>Bacillati</taxon>
        <taxon>Actinomycetota</taxon>
        <taxon>Actinomycetes</taxon>
        <taxon>Streptosporangiales</taxon>
        <taxon>Thermomonosporaceae</taxon>
        <taxon>Actinomadura</taxon>
    </lineage>
</organism>
<accession>A0A5C4IZ99</accession>
<dbReference type="RefSeq" id="WP_138650622.1">
    <property type="nucleotide sequence ID" value="NZ_VCKW01000482.1"/>
</dbReference>
<protein>
    <submittedName>
        <fullName evidence="3">Uncharacterized protein</fullName>
    </submittedName>
</protein>
<keyword evidence="2" id="KW-0812">Transmembrane</keyword>
<evidence type="ECO:0000313" key="4">
    <source>
        <dbReference type="Proteomes" id="UP000309174"/>
    </source>
</evidence>
<dbReference type="Proteomes" id="UP000309174">
    <property type="component" value="Unassembled WGS sequence"/>
</dbReference>
<keyword evidence="2" id="KW-0472">Membrane</keyword>
<name>A0A5C4IZ99_9ACTN</name>
<gene>
    <name evidence="3" type="ORF">ETD83_40945</name>
</gene>
<dbReference type="AlphaFoldDB" id="A0A5C4IZ99"/>
<feature type="compositionally biased region" description="Pro residues" evidence="1">
    <location>
        <begin position="9"/>
        <end position="28"/>
    </location>
</feature>
<sequence length="214" mass="22008">MWPGSNVPMGPPPMGPGPPGGPGPSWGPAPPIRPSAGWYALPIILVVVAAIGFFALVAFLWDDSETADGSSSSGDPVAGVTIDLSRGFGYFLYVRTGGSSPFACSVKVGDRSGPIQLTRKNSWSASDHPSYRYTASFEAPVSGAALLTCRGTDGPILVTPDDTVHGYLGLGLLAAVGSGVIAVIAFTVTAVRRSGAKRRAAAAVFPVDSPPYRY</sequence>
<evidence type="ECO:0000256" key="1">
    <source>
        <dbReference type="SAM" id="MobiDB-lite"/>
    </source>
</evidence>
<keyword evidence="4" id="KW-1185">Reference proteome</keyword>
<proteinExistence type="predicted"/>
<reference evidence="3 4" key="1">
    <citation type="submission" date="2019-05" db="EMBL/GenBank/DDBJ databases">
        <title>Draft genome sequence of Actinomadura sp. 14C53.</title>
        <authorList>
            <person name="Saricaoglu S."/>
            <person name="Isik K."/>
        </authorList>
    </citation>
    <scope>NUCLEOTIDE SEQUENCE [LARGE SCALE GENOMIC DNA]</scope>
    <source>
        <strain evidence="3 4">14C53</strain>
    </source>
</reference>
<evidence type="ECO:0000256" key="2">
    <source>
        <dbReference type="SAM" id="Phobius"/>
    </source>
</evidence>
<feature type="region of interest" description="Disordered" evidence="1">
    <location>
        <begin position="1"/>
        <end position="28"/>
    </location>
</feature>
<dbReference type="EMBL" id="VCKW01000482">
    <property type="protein sequence ID" value="TMQ84151.1"/>
    <property type="molecule type" value="Genomic_DNA"/>
</dbReference>
<evidence type="ECO:0000313" key="3">
    <source>
        <dbReference type="EMBL" id="TMQ84151.1"/>
    </source>
</evidence>